<comment type="caution">
    <text evidence="1">The sequence shown here is derived from an EMBL/GenBank/DDBJ whole genome shotgun (WGS) entry which is preliminary data.</text>
</comment>
<gene>
    <name evidence="1" type="ORF">EYB53_022575</name>
</gene>
<dbReference type="RefSeq" id="WP_135481354.1">
    <property type="nucleotide sequence ID" value="NZ_SIJK02000073.1"/>
</dbReference>
<dbReference type="Proteomes" id="UP001193081">
    <property type="component" value="Unassembled WGS sequence"/>
</dbReference>
<accession>A0ABS4DGF4</accession>
<proteinExistence type="predicted"/>
<organism evidence="1 2">
    <name type="scientific">Candidatus Chloroploca mongolica</name>
    <dbReference type="NCBI Taxonomy" id="2528176"/>
    <lineage>
        <taxon>Bacteria</taxon>
        <taxon>Bacillati</taxon>
        <taxon>Chloroflexota</taxon>
        <taxon>Chloroflexia</taxon>
        <taxon>Chloroflexales</taxon>
        <taxon>Chloroflexineae</taxon>
        <taxon>Oscillochloridaceae</taxon>
        <taxon>Candidatus Chloroploca</taxon>
    </lineage>
</organism>
<dbReference type="EMBL" id="SIJK02000073">
    <property type="protein sequence ID" value="MBP1468515.1"/>
    <property type="molecule type" value="Genomic_DNA"/>
</dbReference>
<protein>
    <submittedName>
        <fullName evidence="1">Uncharacterized protein</fullName>
    </submittedName>
</protein>
<evidence type="ECO:0000313" key="2">
    <source>
        <dbReference type="Proteomes" id="UP001193081"/>
    </source>
</evidence>
<reference evidence="1 2" key="1">
    <citation type="submission" date="2021-03" db="EMBL/GenBank/DDBJ databases">
        <authorList>
            <person name="Grouzdev D.S."/>
        </authorList>
    </citation>
    <scope>NUCLEOTIDE SEQUENCE [LARGE SCALE GENOMIC DNA]</scope>
    <source>
        <strain evidence="1 2">M50-1</strain>
    </source>
</reference>
<name>A0ABS4DGF4_9CHLR</name>
<keyword evidence="2" id="KW-1185">Reference proteome</keyword>
<sequence>MKIGPIQVLAFEFESIDNFKGQIQEEIDHLRGHGLIRIIDLLFILKEHDGSVHSLQMSDMLVYEEADFGALLGRMLGLDLSEEEQALASELLADIVGEAPGQGMGIAEIREAAATIPPGKAAAWLMVEHTWAMGLSAAIKGADGYLVAQGFLTRDALLTVGREMHAIVEAEVSIERAEALRGAAMLDALSTVAAAEELEQAAINQATATMVGVEAFRTAIAAEAVRALVVAGLLEESDAPEAIETLVAAELITEAALDEALEAADTVAAELAAEW</sequence>
<evidence type="ECO:0000313" key="1">
    <source>
        <dbReference type="EMBL" id="MBP1468515.1"/>
    </source>
</evidence>